<dbReference type="PANTHER" id="PTHR11986:SF113">
    <property type="entry name" value="SUCCINYLORNITHINE TRANSAMINASE"/>
    <property type="match status" value="1"/>
</dbReference>
<dbReference type="Gene3D" id="3.40.640.10">
    <property type="entry name" value="Type I PLP-dependent aspartate aminotransferase-like (Major domain)"/>
    <property type="match status" value="1"/>
</dbReference>
<keyword evidence="4 5" id="KW-0663">Pyridoxal phosphate</keyword>
<evidence type="ECO:0000256" key="4">
    <source>
        <dbReference type="ARBA" id="ARBA00022898"/>
    </source>
</evidence>
<dbReference type="Pfam" id="PF00202">
    <property type="entry name" value="Aminotran_3"/>
    <property type="match status" value="1"/>
</dbReference>
<dbReference type="GO" id="GO:0006526">
    <property type="term" value="P:L-arginine biosynthetic process"/>
    <property type="evidence" value="ECO:0007669"/>
    <property type="project" value="UniProtKB-ARBA"/>
</dbReference>
<evidence type="ECO:0000256" key="3">
    <source>
        <dbReference type="ARBA" id="ARBA00022679"/>
    </source>
</evidence>
<dbReference type="NCBIfam" id="TIGR00707">
    <property type="entry name" value="argD"/>
    <property type="match status" value="1"/>
</dbReference>
<dbReference type="PROSITE" id="PS00600">
    <property type="entry name" value="AA_TRANSFER_CLASS_3"/>
    <property type="match status" value="1"/>
</dbReference>
<comment type="caution">
    <text evidence="6">The sequence shown here is derived from an EMBL/GenBank/DDBJ whole genome shotgun (WGS) entry which is preliminary data.</text>
</comment>
<dbReference type="NCBIfam" id="NF002325">
    <property type="entry name" value="PRK01278.1"/>
    <property type="match status" value="1"/>
</dbReference>
<accession>A0A368BZ63</accession>
<keyword evidence="2 6" id="KW-0032">Aminotransferase</keyword>
<dbReference type="EMBL" id="QOPE01000002">
    <property type="protein sequence ID" value="RCL42618.1"/>
    <property type="molecule type" value="Genomic_DNA"/>
</dbReference>
<comment type="cofactor">
    <cofactor evidence="1">
        <name>pyridoxal 5'-phosphate</name>
        <dbReference type="ChEBI" id="CHEBI:597326"/>
    </cofactor>
</comment>
<evidence type="ECO:0000256" key="5">
    <source>
        <dbReference type="RuleBase" id="RU003560"/>
    </source>
</evidence>
<evidence type="ECO:0000256" key="1">
    <source>
        <dbReference type="ARBA" id="ARBA00001933"/>
    </source>
</evidence>
<dbReference type="SUPFAM" id="SSF53383">
    <property type="entry name" value="PLP-dependent transferases"/>
    <property type="match status" value="1"/>
</dbReference>
<comment type="similarity">
    <text evidence="5">Belongs to the class-III pyridoxal-phosphate-dependent aminotransferase family.</text>
</comment>
<dbReference type="NCBIfam" id="NF003468">
    <property type="entry name" value="PRK05093.1"/>
    <property type="match status" value="1"/>
</dbReference>
<proteinExistence type="inferred from homology"/>
<dbReference type="InterPro" id="IPR005814">
    <property type="entry name" value="Aminotrans_3"/>
</dbReference>
<sequence>MVTRSDFNKYILPVYNPAKFIPKKAKGSYVWDQNNNKYLDFASGIAVSNLGHCHPTLVKTLNAQSKNLWHLSNVLANEPALKLAKLICNKTFAEKIFFTNSGAEAVEGAVKTARKYASTNFSNKKNEIVAFNDAFHGRTMMAIALNGSKRMTEGFGPMPGGIKQHPFNQVDGLKKIINKNTAAVVIELIQGEAGIVPAKKVFINEIRKLCKKNNALIVIDEVQSGVGRTGHLYAYEKYNIKPDILCSAKGMGNGIPIGAILTTNKVAKAMHVGAHGSTYGGNPLACSVSYEVFKEVSKKSFLNSVIKKEKIFLSLLNDLNKKYNCFTAVRSAGLWIGLELNSKIENLTLQNIMSSAYDEGLMILKANNNTLRLAPALTISEKEIKLGVKKLEKSLSRVL</sequence>
<dbReference type="CDD" id="cd00610">
    <property type="entry name" value="OAT_like"/>
    <property type="match status" value="1"/>
</dbReference>
<protein>
    <submittedName>
        <fullName evidence="6">Aminotransferase class III-fold pyridoxal phosphate-dependent enzyme</fullName>
    </submittedName>
</protein>
<dbReference type="GO" id="GO:0030170">
    <property type="term" value="F:pyridoxal phosphate binding"/>
    <property type="evidence" value="ECO:0007669"/>
    <property type="project" value="InterPro"/>
</dbReference>
<dbReference type="GO" id="GO:0042802">
    <property type="term" value="F:identical protein binding"/>
    <property type="evidence" value="ECO:0007669"/>
    <property type="project" value="TreeGrafter"/>
</dbReference>
<dbReference type="InterPro" id="IPR004636">
    <property type="entry name" value="AcOrn/SuccOrn_fam"/>
</dbReference>
<reference evidence="6 7" key="1">
    <citation type="journal article" date="2018" name="Microbiome">
        <title>Fine metagenomic profile of the Mediterranean stratified and mixed water columns revealed by assembly and recruitment.</title>
        <authorList>
            <person name="Haro-Moreno J.M."/>
            <person name="Lopez-Perez M."/>
            <person name="De La Torre J.R."/>
            <person name="Picazo A."/>
            <person name="Camacho A."/>
            <person name="Rodriguez-Valera F."/>
        </authorList>
    </citation>
    <scope>NUCLEOTIDE SEQUENCE [LARGE SCALE GENOMIC DNA]</scope>
    <source>
        <strain evidence="6">MED-G82</strain>
    </source>
</reference>
<gene>
    <name evidence="6" type="ORF">DBW96_00415</name>
</gene>
<dbReference type="PANTHER" id="PTHR11986">
    <property type="entry name" value="AMINOTRANSFERASE CLASS III"/>
    <property type="match status" value="1"/>
</dbReference>
<dbReference type="InterPro" id="IPR015421">
    <property type="entry name" value="PyrdxlP-dep_Trfase_major"/>
</dbReference>
<dbReference type="Gene3D" id="3.90.1150.10">
    <property type="entry name" value="Aspartate Aminotransferase, domain 1"/>
    <property type="match status" value="1"/>
</dbReference>
<dbReference type="Proteomes" id="UP000253307">
    <property type="component" value="Unassembled WGS sequence"/>
</dbReference>
<evidence type="ECO:0000256" key="2">
    <source>
        <dbReference type="ARBA" id="ARBA00022576"/>
    </source>
</evidence>
<dbReference type="FunFam" id="3.40.640.10:FF:000004">
    <property type="entry name" value="Acetylornithine aminotransferase"/>
    <property type="match status" value="1"/>
</dbReference>
<dbReference type="InterPro" id="IPR050103">
    <property type="entry name" value="Class-III_PLP-dep_AT"/>
</dbReference>
<dbReference type="InterPro" id="IPR015422">
    <property type="entry name" value="PyrdxlP-dep_Trfase_small"/>
</dbReference>
<evidence type="ECO:0000313" key="6">
    <source>
        <dbReference type="EMBL" id="RCL42618.1"/>
    </source>
</evidence>
<dbReference type="PIRSF" id="PIRSF000521">
    <property type="entry name" value="Transaminase_4ab_Lys_Orn"/>
    <property type="match status" value="1"/>
</dbReference>
<keyword evidence="3 6" id="KW-0808">Transferase</keyword>
<dbReference type="AlphaFoldDB" id="A0A368BZ63"/>
<dbReference type="InterPro" id="IPR049704">
    <property type="entry name" value="Aminotrans_3_PPA_site"/>
</dbReference>
<evidence type="ECO:0000313" key="7">
    <source>
        <dbReference type="Proteomes" id="UP000253307"/>
    </source>
</evidence>
<name>A0A368BZ63_9GAMM</name>
<organism evidence="6 7">
    <name type="scientific">SAR86 cluster bacterium</name>
    <dbReference type="NCBI Taxonomy" id="2030880"/>
    <lineage>
        <taxon>Bacteria</taxon>
        <taxon>Pseudomonadati</taxon>
        <taxon>Pseudomonadota</taxon>
        <taxon>Gammaproteobacteria</taxon>
        <taxon>SAR86 cluster</taxon>
    </lineage>
</organism>
<dbReference type="GO" id="GO:0008483">
    <property type="term" value="F:transaminase activity"/>
    <property type="evidence" value="ECO:0007669"/>
    <property type="project" value="UniProtKB-KW"/>
</dbReference>
<dbReference type="InterPro" id="IPR015424">
    <property type="entry name" value="PyrdxlP-dep_Trfase"/>
</dbReference>